<protein>
    <submittedName>
        <fullName evidence="4">AAA family ATPase</fullName>
    </submittedName>
</protein>
<feature type="domain" description="DUF4143" evidence="2">
    <location>
        <begin position="231"/>
        <end position="369"/>
    </location>
</feature>
<dbReference type="EMBL" id="CP045484">
    <property type="protein sequence ID" value="QGR16823.1"/>
    <property type="molecule type" value="Genomic_DNA"/>
</dbReference>
<dbReference type="InterPro" id="IPR025420">
    <property type="entry name" value="DUF4143"/>
</dbReference>
<dbReference type="Proteomes" id="UP000582213">
    <property type="component" value="Unassembled WGS sequence"/>
</dbReference>
<dbReference type="Pfam" id="PF13635">
    <property type="entry name" value="DUF4143"/>
    <property type="match status" value="1"/>
</dbReference>
<dbReference type="Proteomes" id="UP000427373">
    <property type="component" value="Chromosome"/>
</dbReference>
<dbReference type="RefSeq" id="WP_156014377.1">
    <property type="nucleotide sequence ID" value="NZ_CP045484.1"/>
</dbReference>
<feature type="domain" description="AAA" evidence="1">
    <location>
        <begin position="42"/>
        <end position="175"/>
    </location>
</feature>
<accession>A0A650CGA3</accession>
<evidence type="ECO:0000313" key="4">
    <source>
        <dbReference type="EMBL" id="QGR16823.1"/>
    </source>
</evidence>
<name>A0A650CGA3_SULOH</name>
<reference evidence="3 6" key="2">
    <citation type="submission" date="2020-08" db="EMBL/GenBank/DDBJ databases">
        <title>Genomic Encyclopedia of Type Strains, Phase IV (KMG-IV): sequencing the most valuable type-strain genomes for metagenomic binning, comparative biology and taxonomic classification.</title>
        <authorList>
            <person name="Goeker M."/>
        </authorList>
    </citation>
    <scope>NUCLEOTIDE SEQUENCE [LARGE SCALE GENOMIC DNA]</scope>
    <source>
        <strain evidence="3 6">DSM 12421</strain>
    </source>
</reference>
<evidence type="ECO:0000313" key="5">
    <source>
        <dbReference type="Proteomes" id="UP000427373"/>
    </source>
</evidence>
<dbReference type="InterPro" id="IPR041682">
    <property type="entry name" value="AAA_14"/>
</dbReference>
<dbReference type="Pfam" id="PF13173">
    <property type="entry name" value="AAA_14"/>
    <property type="match status" value="1"/>
</dbReference>
<keyword evidence="5" id="KW-1185">Reference proteome</keyword>
<proteinExistence type="predicted"/>
<dbReference type="OrthoDB" id="371918at2157"/>
<dbReference type="EMBL" id="JACHFY010000012">
    <property type="protein sequence ID" value="MBB5254230.1"/>
    <property type="molecule type" value="Genomic_DNA"/>
</dbReference>
<evidence type="ECO:0000259" key="2">
    <source>
        <dbReference type="Pfam" id="PF13635"/>
    </source>
</evidence>
<gene>
    <name evidence="4" type="ORF">D1869_06200</name>
    <name evidence="3" type="ORF">HNQ62_002003</name>
</gene>
<evidence type="ECO:0000313" key="6">
    <source>
        <dbReference type="Proteomes" id="UP000582213"/>
    </source>
</evidence>
<reference evidence="4 5" key="1">
    <citation type="submission" date="2019-10" db="EMBL/GenBank/DDBJ databases">
        <title>Genome Sequences from Six Type Strain Members of the Archaeal Family Sulfolobaceae: Acidianus ambivalens, Acidianus infernus, Metallosphaera prunae, Stygiolobus azoricus, Sulfolobus metallicus, and Sulfurisphaera ohwakuensis.</title>
        <authorList>
            <person name="Counts J.A."/>
            <person name="Kelly R.M."/>
        </authorList>
    </citation>
    <scope>NUCLEOTIDE SEQUENCE [LARGE SCALE GENOMIC DNA]</scope>
    <source>
        <strain evidence="4 5">TA-1</strain>
    </source>
</reference>
<dbReference type="KEGG" id="soh:D1869_06200"/>
<evidence type="ECO:0000313" key="3">
    <source>
        <dbReference type="EMBL" id="MBB5254230.1"/>
    </source>
</evidence>
<evidence type="ECO:0000259" key="1">
    <source>
        <dbReference type="Pfam" id="PF13173"/>
    </source>
</evidence>
<dbReference type="InterPro" id="IPR027417">
    <property type="entry name" value="P-loop_NTPase"/>
</dbReference>
<sequence>MNRELILKALIDWNFWYKDQFTGYLREDYVKEILSIINSWYIASVLGVKRAGKSTILNQVAKKMIESGVDPFDILIVNFEDGRLASVQNVEDLFRLYEIYLEIKRKKDSKPYIFLDEIQRINGWEGFARSLIDRKEAFVIVSGSTSDLISDNVRKKLAGRHVVIRVYPLSFKEYLNFKGLNLHNEVDIIARESEIKSYFNEYLTYGGFPGIVNSNVKEQLLSALYEDIIVRDVITPCKIKEVDKLRLLSLYYISNVGNRVRLRNVSRQLQIPLRTVQRFTQCLIRANLIYFVNPLSPNLSVMTRAEKKVYVVDQGLANVIGYRLNSNLGSLLENLVFVELVRRYGEENVFYYRGKRGEVDFVIKEKDSVKEAYQVTYYLNEREYKGVEELLKWNIPVKFLTFDEERETNIKGKNINVLKIWKWLLNNK</sequence>
<dbReference type="PANTHER" id="PTHR33295">
    <property type="entry name" value="ATPASE"/>
    <property type="match status" value="1"/>
</dbReference>
<dbReference type="AlphaFoldDB" id="A0A650CGA3"/>
<dbReference type="PANTHER" id="PTHR33295:SF19">
    <property type="entry name" value="ARCHAEAL ATPASE"/>
    <property type="match status" value="1"/>
</dbReference>
<dbReference type="SUPFAM" id="SSF52540">
    <property type="entry name" value="P-loop containing nucleoside triphosphate hydrolases"/>
    <property type="match status" value="1"/>
</dbReference>
<organism evidence="4 5">
    <name type="scientific">Sulfurisphaera ohwakuensis</name>
    <dbReference type="NCBI Taxonomy" id="69656"/>
    <lineage>
        <taxon>Archaea</taxon>
        <taxon>Thermoproteota</taxon>
        <taxon>Thermoprotei</taxon>
        <taxon>Sulfolobales</taxon>
        <taxon>Sulfolobaceae</taxon>
        <taxon>Sulfurisphaera</taxon>
    </lineage>
</organism>
<dbReference type="GeneID" id="42800820"/>
<dbReference type="Gene3D" id="3.40.50.300">
    <property type="entry name" value="P-loop containing nucleotide triphosphate hydrolases"/>
    <property type="match status" value="1"/>
</dbReference>